<feature type="non-terminal residue" evidence="2">
    <location>
        <position position="535"/>
    </location>
</feature>
<reference evidence="2" key="1">
    <citation type="journal article" date="2021" name="J Fungi (Basel)">
        <title>Virulence traits and population genomics of the black yeast Aureobasidium melanogenum.</title>
        <authorList>
            <person name="Cernosa A."/>
            <person name="Sun X."/>
            <person name="Gostincar C."/>
            <person name="Fang C."/>
            <person name="Gunde-Cimerman N."/>
            <person name="Song Z."/>
        </authorList>
    </citation>
    <scope>NUCLEOTIDE SEQUENCE</scope>
    <source>
        <strain evidence="2">EXF-9911</strain>
    </source>
</reference>
<dbReference type="EMBL" id="JAHFXF010000192">
    <property type="protein sequence ID" value="KAG9693487.1"/>
    <property type="molecule type" value="Genomic_DNA"/>
</dbReference>
<sequence length="535" mass="60761">MSTKKLFSTADQLWETFENVDQELGPGTLNVGGNVVLHPTGHWYDDDAVEVYGKRACGLEALQIIRQKNWLEQGLRKDGVREYWSLERLIAAAMEYSASDYAHLMTVFFVEWEKDLKPDGRTIKNKEQWTRWCEIHLVRHHRTAKAVRCLDVFEALGLLYPGWWKQVYAHNHNTAVSSATYASPWDDQPSANIAEMRELDQKYARVPFASPAQVQAASQAASAAIQSAPVMRHQKSRKDGRSRKRNKHTQTTHFQKDLEELDDANDETALNDAYDEAAPAKDSDNESEESFVPEDYYPDYVHEYDATMGKPATTYPQLPHTVGFAPAADAWRDLDREGFEGATRNNPEINATRLIDSVSKEAISSASSSTLPSSRAAPAKPLATVSIANLNWADIDERDFRHIVEQVDADFPPSQNQTQNNNAPHDYLPDTRNDFNNPDYLLPERVAMRNNIYNAVAGYKNIPAAELARRQAERQAELDRLQDDLAHRKAALHNDTLLPEDEEVIWGYVDEFEDPPGKVWPPEYTNNNPLWPLKN</sequence>
<organism evidence="2 3">
    <name type="scientific">Aureobasidium melanogenum</name>
    <name type="common">Aureobasidium pullulans var. melanogenum</name>
    <dbReference type="NCBI Taxonomy" id="46634"/>
    <lineage>
        <taxon>Eukaryota</taxon>
        <taxon>Fungi</taxon>
        <taxon>Dikarya</taxon>
        <taxon>Ascomycota</taxon>
        <taxon>Pezizomycotina</taxon>
        <taxon>Dothideomycetes</taxon>
        <taxon>Dothideomycetidae</taxon>
        <taxon>Dothideales</taxon>
        <taxon>Saccotheciaceae</taxon>
        <taxon>Aureobasidium</taxon>
    </lineage>
</organism>
<gene>
    <name evidence="2" type="ORF">KCU76_g5941</name>
</gene>
<dbReference type="Proteomes" id="UP000779574">
    <property type="component" value="Unassembled WGS sequence"/>
</dbReference>
<accession>A0A9P8EKK9</accession>
<feature type="region of interest" description="Disordered" evidence="1">
    <location>
        <begin position="224"/>
        <end position="261"/>
    </location>
</feature>
<evidence type="ECO:0000313" key="3">
    <source>
        <dbReference type="Proteomes" id="UP000779574"/>
    </source>
</evidence>
<protein>
    <submittedName>
        <fullName evidence="2">Uncharacterized protein</fullName>
    </submittedName>
</protein>
<reference evidence="2" key="2">
    <citation type="submission" date="2021-08" db="EMBL/GenBank/DDBJ databases">
        <authorList>
            <person name="Gostincar C."/>
            <person name="Sun X."/>
            <person name="Song Z."/>
            <person name="Gunde-Cimerman N."/>
        </authorList>
    </citation>
    <scope>NUCLEOTIDE SEQUENCE</scope>
    <source>
        <strain evidence="2">EXF-9911</strain>
    </source>
</reference>
<evidence type="ECO:0000313" key="2">
    <source>
        <dbReference type="EMBL" id="KAG9693487.1"/>
    </source>
</evidence>
<evidence type="ECO:0000256" key="1">
    <source>
        <dbReference type="SAM" id="MobiDB-lite"/>
    </source>
</evidence>
<dbReference type="AlphaFoldDB" id="A0A9P8EKK9"/>
<dbReference type="OrthoDB" id="3873704at2759"/>
<proteinExistence type="predicted"/>
<comment type="caution">
    <text evidence="2">The sequence shown here is derived from an EMBL/GenBank/DDBJ whole genome shotgun (WGS) entry which is preliminary data.</text>
</comment>
<feature type="compositionally biased region" description="Basic residues" evidence="1">
    <location>
        <begin position="232"/>
        <end position="250"/>
    </location>
</feature>
<name>A0A9P8EKK9_AURME</name>